<evidence type="ECO:0000313" key="1">
    <source>
        <dbReference type="EMBL" id="CAD6196988.1"/>
    </source>
</evidence>
<accession>A0A8S1HVA7</accession>
<protein>
    <submittedName>
        <fullName evidence="1">Uncharacterized protein</fullName>
    </submittedName>
</protein>
<dbReference type="EMBL" id="CAJGYM010000083">
    <property type="protein sequence ID" value="CAD6196988.1"/>
    <property type="molecule type" value="Genomic_DNA"/>
</dbReference>
<dbReference type="Proteomes" id="UP000835052">
    <property type="component" value="Unassembled WGS sequence"/>
</dbReference>
<proteinExistence type="predicted"/>
<organism evidence="1 2">
    <name type="scientific">Caenorhabditis auriculariae</name>
    <dbReference type="NCBI Taxonomy" id="2777116"/>
    <lineage>
        <taxon>Eukaryota</taxon>
        <taxon>Metazoa</taxon>
        <taxon>Ecdysozoa</taxon>
        <taxon>Nematoda</taxon>
        <taxon>Chromadorea</taxon>
        <taxon>Rhabditida</taxon>
        <taxon>Rhabditina</taxon>
        <taxon>Rhabditomorpha</taxon>
        <taxon>Rhabditoidea</taxon>
        <taxon>Rhabditidae</taxon>
        <taxon>Peloderinae</taxon>
        <taxon>Caenorhabditis</taxon>
    </lineage>
</organism>
<gene>
    <name evidence="1" type="ORF">CAUJ_LOCUS12899</name>
</gene>
<evidence type="ECO:0000313" key="2">
    <source>
        <dbReference type="Proteomes" id="UP000835052"/>
    </source>
</evidence>
<name>A0A8S1HVA7_9PELO</name>
<reference evidence="1" key="1">
    <citation type="submission" date="2020-10" db="EMBL/GenBank/DDBJ databases">
        <authorList>
            <person name="Kikuchi T."/>
        </authorList>
    </citation>
    <scope>NUCLEOTIDE SEQUENCE</scope>
    <source>
        <strain evidence="1">NKZ352</strain>
    </source>
</reference>
<comment type="caution">
    <text evidence="1">The sequence shown here is derived from an EMBL/GenBank/DDBJ whole genome shotgun (WGS) entry which is preliminary data.</text>
</comment>
<dbReference type="AlphaFoldDB" id="A0A8S1HVA7"/>
<dbReference type="OrthoDB" id="2290221at2759"/>
<sequence length="339" mass="38129">MTTVTSLPLSRHLNVIFPRLQGAFSVTSKARAHHNVDFTTRTVTIGMRSLILSHPVPTFLPLRPERDSFRTYTSMIFGKKTTLSSPLSEEVPKKRKSLLRKLSVLSGLSFDSSPSYSASSSPRTPSPRHTLDNVLVRCELTLLSALQGAHLTCDERQNCAAEIEAMTFVEKRHLIDFFHGENNAAICALENNACKAFLCSTLATDVLLDHPETVCQLWSKLYHEIVPALQSMCYPLQAFEPSFDVQKTILTAFRDRVLSKLLRDVQFSIPEVHGLLFTIMLETDNVPASFRQLADVCMGNTQHFARYRVKPIRSRTLPNESRKKSVSWVDARKSATFST</sequence>
<keyword evidence="2" id="KW-1185">Reference proteome</keyword>